<sequence length="261" mass="30457">MLFSLKIGEEYWTTVNHDGTFRNGRTIDDLLTFGAIHNNAEMKNEYVAYWITVDHRGHYETFGHAFMDERGRICGRFVDIDSNMVTTCGGFRVLSRNRNSLSTVNPFRFVKAKNVNQRKAVDYRGKQAAKVVSWQNNEAWFGCAQILHRTAQGCDYDGKVIKVSFASDPVFFNSNVYILEVITSDEFEEEPIEETTNEILPAPGQSDRPAFDENEVWYHVPDDTQNNYFISRRAPNFQPWKFFQNRRKRRGHSHRRLSKYS</sequence>
<name>A0ABD6EEI3_9BILA</name>
<comment type="caution">
    <text evidence="1">The sequence shown here is derived from an EMBL/GenBank/DDBJ whole genome shotgun (WGS) entry which is preliminary data.</text>
</comment>
<gene>
    <name evidence="1" type="ORF">AB6A40_002515</name>
</gene>
<dbReference type="EMBL" id="JBGFUD010001135">
    <property type="protein sequence ID" value="MFH4975806.1"/>
    <property type="molecule type" value="Genomic_DNA"/>
</dbReference>
<dbReference type="AlphaFoldDB" id="A0ABD6EEI3"/>
<protein>
    <submittedName>
        <fullName evidence="1">Uncharacterized protein</fullName>
    </submittedName>
</protein>
<dbReference type="Proteomes" id="UP001608902">
    <property type="component" value="Unassembled WGS sequence"/>
</dbReference>
<organism evidence="1 2">
    <name type="scientific">Gnathostoma spinigerum</name>
    <dbReference type="NCBI Taxonomy" id="75299"/>
    <lineage>
        <taxon>Eukaryota</taxon>
        <taxon>Metazoa</taxon>
        <taxon>Ecdysozoa</taxon>
        <taxon>Nematoda</taxon>
        <taxon>Chromadorea</taxon>
        <taxon>Rhabditida</taxon>
        <taxon>Spirurina</taxon>
        <taxon>Gnathostomatomorpha</taxon>
        <taxon>Gnathostomatoidea</taxon>
        <taxon>Gnathostomatidae</taxon>
        <taxon>Gnathostoma</taxon>
    </lineage>
</organism>
<evidence type="ECO:0000313" key="1">
    <source>
        <dbReference type="EMBL" id="MFH4975806.1"/>
    </source>
</evidence>
<proteinExistence type="predicted"/>
<evidence type="ECO:0000313" key="2">
    <source>
        <dbReference type="Proteomes" id="UP001608902"/>
    </source>
</evidence>
<accession>A0ABD6EEI3</accession>
<keyword evidence="2" id="KW-1185">Reference proteome</keyword>
<reference evidence="1 2" key="1">
    <citation type="submission" date="2024-08" db="EMBL/GenBank/DDBJ databases">
        <title>Gnathostoma spinigerum genome.</title>
        <authorList>
            <person name="Gonzalez-Bertolin B."/>
            <person name="Monzon S."/>
            <person name="Zaballos A."/>
            <person name="Jimenez P."/>
            <person name="Dekumyoy P."/>
            <person name="Varona S."/>
            <person name="Cuesta I."/>
            <person name="Sumanam S."/>
            <person name="Adisakwattana P."/>
            <person name="Gasser R.B."/>
            <person name="Hernandez-Gonzalez A."/>
            <person name="Young N.D."/>
            <person name="Perteguer M.J."/>
        </authorList>
    </citation>
    <scope>NUCLEOTIDE SEQUENCE [LARGE SCALE GENOMIC DNA]</scope>
    <source>
        <strain evidence="1">AL3</strain>
        <tissue evidence="1">Liver</tissue>
    </source>
</reference>